<evidence type="ECO:0000313" key="10">
    <source>
        <dbReference type="EMBL" id="GLC29165.1"/>
    </source>
</evidence>
<keyword evidence="11" id="KW-1185">Reference proteome</keyword>
<dbReference type="RefSeq" id="WP_264848451.1">
    <property type="nucleotide sequence ID" value="NZ_BRXR01000001.1"/>
</dbReference>
<dbReference type="Gene3D" id="3.40.50.2300">
    <property type="match status" value="1"/>
</dbReference>
<dbReference type="PANTHER" id="PTHR43214">
    <property type="entry name" value="TWO-COMPONENT RESPONSE REGULATOR"/>
    <property type="match status" value="1"/>
</dbReference>
<reference evidence="10 11" key="1">
    <citation type="journal article" date="2024" name="Int. J. Syst. Evol. Microbiol.">
        <title>Clostridium omnivorum sp. nov., isolated from anoxic soil under the treatment of reductive soil disinfestation.</title>
        <authorList>
            <person name="Ueki A."/>
            <person name="Tonouchi A."/>
            <person name="Kaku N."/>
            <person name="Honma S."/>
            <person name="Ueki K."/>
        </authorList>
    </citation>
    <scope>NUCLEOTIDE SEQUENCE [LARGE SCALE GENOMIC DNA]</scope>
    <source>
        <strain evidence="10 11">E14</strain>
    </source>
</reference>
<dbReference type="PRINTS" id="PR00038">
    <property type="entry name" value="HTHLUXR"/>
</dbReference>
<evidence type="ECO:0000256" key="7">
    <source>
        <dbReference type="PROSITE-ProRule" id="PRU00169"/>
    </source>
</evidence>
<dbReference type="CDD" id="cd17535">
    <property type="entry name" value="REC_NarL-like"/>
    <property type="match status" value="1"/>
</dbReference>
<organism evidence="10 11">
    <name type="scientific">Clostridium omnivorum</name>
    <dbReference type="NCBI Taxonomy" id="1604902"/>
    <lineage>
        <taxon>Bacteria</taxon>
        <taxon>Bacillati</taxon>
        <taxon>Bacillota</taxon>
        <taxon>Clostridia</taxon>
        <taxon>Eubacteriales</taxon>
        <taxon>Clostridiaceae</taxon>
        <taxon>Clostridium</taxon>
    </lineage>
</organism>
<dbReference type="InterPro" id="IPR039420">
    <property type="entry name" value="WalR-like"/>
</dbReference>
<keyword evidence="4 10" id="KW-0238">DNA-binding</keyword>
<keyword evidence="3" id="KW-0805">Transcription regulation</keyword>
<dbReference type="InterPro" id="IPR016032">
    <property type="entry name" value="Sig_transdc_resp-reg_C-effctor"/>
</dbReference>
<keyword evidence="5" id="KW-0804">Transcription</keyword>
<dbReference type="PROSITE" id="PS50043">
    <property type="entry name" value="HTH_LUXR_2"/>
    <property type="match status" value="1"/>
</dbReference>
<dbReference type="PANTHER" id="PTHR43214:SF43">
    <property type="entry name" value="TWO-COMPONENT RESPONSE REGULATOR"/>
    <property type="match status" value="1"/>
</dbReference>
<evidence type="ECO:0000256" key="3">
    <source>
        <dbReference type="ARBA" id="ARBA00023015"/>
    </source>
</evidence>
<comment type="caution">
    <text evidence="10">The sequence shown here is derived from an EMBL/GenBank/DDBJ whole genome shotgun (WGS) entry which is preliminary data.</text>
</comment>
<dbReference type="Proteomes" id="UP001208567">
    <property type="component" value="Unassembled WGS sequence"/>
</dbReference>
<name>A0ABQ5N1U7_9CLOT</name>
<evidence type="ECO:0000256" key="6">
    <source>
        <dbReference type="ARBA" id="ARBA00024867"/>
    </source>
</evidence>
<evidence type="ECO:0000256" key="4">
    <source>
        <dbReference type="ARBA" id="ARBA00023125"/>
    </source>
</evidence>
<dbReference type="InterPro" id="IPR011006">
    <property type="entry name" value="CheY-like_superfamily"/>
</dbReference>
<dbReference type="EMBL" id="BRXR01000001">
    <property type="protein sequence ID" value="GLC29165.1"/>
    <property type="molecule type" value="Genomic_DNA"/>
</dbReference>
<evidence type="ECO:0000313" key="11">
    <source>
        <dbReference type="Proteomes" id="UP001208567"/>
    </source>
</evidence>
<dbReference type="GO" id="GO:0003677">
    <property type="term" value="F:DNA binding"/>
    <property type="evidence" value="ECO:0007669"/>
    <property type="project" value="UniProtKB-KW"/>
</dbReference>
<dbReference type="SUPFAM" id="SSF46894">
    <property type="entry name" value="C-terminal effector domain of the bipartite response regulators"/>
    <property type="match status" value="1"/>
</dbReference>
<comment type="function">
    <text evidence="6">May play the central regulatory role in sporulation. It may be an element of the effector pathway responsible for the activation of sporulation genes in response to nutritional stress. Spo0A may act in concert with spo0H (a sigma factor) to control the expression of some genes that are critical to the sporulation process.</text>
</comment>
<dbReference type="CDD" id="cd06170">
    <property type="entry name" value="LuxR_C_like"/>
    <property type="match status" value="1"/>
</dbReference>
<feature type="domain" description="HTH luxR-type" evidence="8">
    <location>
        <begin position="150"/>
        <end position="215"/>
    </location>
</feature>
<proteinExistence type="predicted"/>
<sequence length="217" mass="24512">MSDISILLADDQAIIRDGLKIMLNMEENFNVVGTCENGRLIHGFIDQISPKVVLMDILMQGELQIETIRQLKQRYRDIVIIVLTTIEDDEIILQTLAAGASGYFLKNMPSCSFMQAIRDCVNGNVSLPLSISIKLTNKLFNLSSKLQEKEKICIMDLSDREKEIAQLMVQGLSNKRIASVFYITEGTVKNYISNIYSKIGINDRTQAVLYLRQLGMQ</sequence>
<dbReference type="SMART" id="SM00421">
    <property type="entry name" value="HTH_LUXR"/>
    <property type="match status" value="1"/>
</dbReference>
<dbReference type="InterPro" id="IPR058245">
    <property type="entry name" value="NreC/VraR/RcsB-like_REC"/>
</dbReference>
<dbReference type="PROSITE" id="PS50110">
    <property type="entry name" value="RESPONSE_REGULATORY"/>
    <property type="match status" value="1"/>
</dbReference>
<evidence type="ECO:0000259" key="9">
    <source>
        <dbReference type="PROSITE" id="PS50110"/>
    </source>
</evidence>
<evidence type="ECO:0000256" key="2">
    <source>
        <dbReference type="ARBA" id="ARBA00022553"/>
    </source>
</evidence>
<feature type="modified residue" description="4-aspartylphosphate" evidence="7">
    <location>
        <position position="56"/>
    </location>
</feature>
<dbReference type="InterPro" id="IPR001789">
    <property type="entry name" value="Sig_transdc_resp-reg_receiver"/>
</dbReference>
<evidence type="ECO:0000256" key="1">
    <source>
        <dbReference type="ARBA" id="ARBA00018672"/>
    </source>
</evidence>
<keyword evidence="2 7" id="KW-0597">Phosphoprotein</keyword>
<dbReference type="SUPFAM" id="SSF52172">
    <property type="entry name" value="CheY-like"/>
    <property type="match status" value="1"/>
</dbReference>
<dbReference type="InterPro" id="IPR000792">
    <property type="entry name" value="Tscrpt_reg_LuxR_C"/>
</dbReference>
<dbReference type="PROSITE" id="PS00622">
    <property type="entry name" value="HTH_LUXR_1"/>
    <property type="match status" value="1"/>
</dbReference>
<feature type="domain" description="Response regulatory" evidence="9">
    <location>
        <begin position="5"/>
        <end position="121"/>
    </location>
</feature>
<evidence type="ECO:0000259" key="8">
    <source>
        <dbReference type="PROSITE" id="PS50043"/>
    </source>
</evidence>
<dbReference type="Pfam" id="PF00072">
    <property type="entry name" value="Response_reg"/>
    <property type="match status" value="1"/>
</dbReference>
<dbReference type="Pfam" id="PF00196">
    <property type="entry name" value="GerE"/>
    <property type="match status" value="1"/>
</dbReference>
<protein>
    <recommendedName>
        <fullName evidence="1">Stage 0 sporulation protein A homolog</fullName>
    </recommendedName>
</protein>
<dbReference type="SMART" id="SM00448">
    <property type="entry name" value="REC"/>
    <property type="match status" value="1"/>
</dbReference>
<evidence type="ECO:0000256" key="5">
    <source>
        <dbReference type="ARBA" id="ARBA00023163"/>
    </source>
</evidence>
<gene>
    <name evidence="10" type="ORF">bsdE14_05750</name>
</gene>
<accession>A0ABQ5N1U7</accession>